<dbReference type="InterPro" id="IPR023214">
    <property type="entry name" value="HAD_sf"/>
</dbReference>
<dbReference type="PANTHER" id="PTHR43434">
    <property type="entry name" value="PHOSPHOGLYCOLATE PHOSPHATASE"/>
    <property type="match status" value="1"/>
</dbReference>
<dbReference type="AlphaFoldDB" id="A0A1G9WKH5"/>
<evidence type="ECO:0000313" key="2">
    <source>
        <dbReference type="Proteomes" id="UP000187651"/>
    </source>
</evidence>
<reference evidence="2" key="1">
    <citation type="submission" date="2016-10" db="EMBL/GenBank/DDBJ databases">
        <authorList>
            <person name="Varghese N."/>
            <person name="Submissions S."/>
        </authorList>
    </citation>
    <scope>NUCLEOTIDE SEQUENCE [LARGE SCALE GENOMIC DNA]</scope>
    <source>
        <strain evidence="2">M83</strain>
    </source>
</reference>
<dbReference type="InterPro" id="IPR050155">
    <property type="entry name" value="HAD-like_hydrolase_sf"/>
</dbReference>
<organism evidence="1 2">
    <name type="scientific">Lachnospira pectinoschiza</name>
    <dbReference type="NCBI Taxonomy" id="28052"/>
    <lineage>
        <taxon>Bacteria</taxon>
        <taxon>Bacillati</taxon>
        <taxon>Bacillota</taxon>
        <taxon>Clostridia</taxon>
        <taxon>Lachnospirales</taxon>
        <taxon>Lachnospiraceae</taxon>
        <taxon>Lachnospira</taxon>
    </lineage>
</organism>
<keyword evidence="2" id="KW-1185">Reference proteome</keyword>
<accession>A0A1G9WKH5</accession>
<sequence>MRYKLAVFDLDGTLLDSLKDLWASVNVILKAHNHPERSLEEIRQFVGNGSVKLIERAVPAGTSKEEEKIIHDEYKEYYDKHCNDLTKAYDGILDVLKVLKNNGVKLAILSNKPNFTVEKLNDIYFEGLFEIARGSLPEVAVKPAPDSLLRILEELQISKEDTVYIGDSDVDVNTAKNAGVDEIAVTWGFRDKDFLEANGATTFANKCEELLDLI</sequence>
<dbReference type="Pfam" id="PF13419">
    <property type="entry name" value="HAD_2"/>
    <property type="match status" value="1"/>
</dbReference>
<dbReference type="NCBIfam" id="TIGR01549">
    <property type="entry name" value="HAD-SF-IA-v1"/>
    <property type="match status" value="1"/>
</dbReference>
<dbReference type="SFLD" id="SFLDG01129">
    <property type="entry name" value="C1.5:_HAD__Beta-PGM__Phosphata"/>
    <property type="match status" value="1"/>
</dbReference>
<gene>
    <name evidence="1" type="ORF">SAMN05216544_1245</name>
</gene>
<dbReference type="SFLD" id="SFLDG01135">
    <property type="entry name" value="C1.5.6:_HAD__Beta-PGM__Phospha"/>
    <property type="match status" value="1"/>
</dbReference>
<dbReference type="GO" id="GO:0006281">
    <property type="term" value="P:DNA repair"/>
    <property type="evidence" value="ECO:0007669"/>
    <property type="project" value="TreeGrafter"/>
</dbReference>
<dbReference type="SUPFAM" id="SSF56784">
    <property type="entry name" value="HAD-like"/>
    <property type="match status" value="1"/>
</dbReference>
<dbReference type="Gene3D" id="3.40.50.1000">
    <property type="entry name" value="HAD superfamily/HAD-like"/>
    <property type="match status" value="1"/>
</dbReference>
<name>A0A1G9WKH5_9FIRM</name>
<dbReference type="SFLD" id="SFLDS00003">
    <property type="entry name" value="Haloacid_Dehalogenase"/>
    <property type="match status" value="1"/>
</dbReference>
<evidence type="ECO:0000313" key="1">
    <source>
        <dbReference type="EMBL" id="SDM85000.1"/>
    </source>
</evidence>
<dbReference type="InterPro" id="IPR006439">
    <property type="entry name" value="HAD-SF_hydro_IA"/>
</dbReference>
<dbReference type="EMBL" id="FNHZ01000003">
    <property type="protein sequence ID" value="SDM85000.1"/>
    <property type="molecule type" value="Genomic_DNA"/>
</dbReference>
<dbReference type="Proteomes" id="UP000187651">
    <property type="component" value="Unassembled WGS sequence"/>
</dbReference>
<dbReference type="InterPro" id="IPR036412">
    <property type="entry name" value="HAD-like_sf"/>
</dbReference>
<dbReference type="PANTHER" id="PTHR43434:SF1">
    <property type="entry name" value="PHOSPHOGLYCOLATE PHOSPHATASE"/>
    <property type="match status" value="1"/>
</dbReference>
<dbReference type="GO" id="GO:0005829">
    <property type="term" value="C:cytosol"/>
    <property type="evidence" value="ECO:0007669"/>
    <property type="project" value="TreeGrafter"/>
</dbReference>
<dbReference type="InterPro" id="IPR041492">
    <property type="entry name" value="HAD_2"/>
</dbReference>
<dbReference type="PRINTS" id="PR00413">
    <property type="entry name" value="HADHALOGNASE"/>
</dbReference>
<proteinExistence type="predicted"/>
<protein>
    <submittedName>
        <fullName evidence="1">Phosphoglycolate phosphatase</fullName>
    </submittedName>
</protein>
<dbReference type="RefSeq" id="WP_074521414.1">
    <property type="nucleotide sequence ID" value="NZ_FNHZ01000003.1"/>
</dbReference>
<dbReference type="OrthoDB" id="9807630at2"/>
<dbReference type="InterPro" id="IPR023198">
    <property type="entry name" value="PGP-like_dom2"/>
</dbReference>
<dbReference type="GO" id="GO:0008967">
    <property type="term" value="F:phosphoglycolate phosphatase activity"/>
    <property type="evidence" value="ECO:0007669"/>
    <property type="project" value="TreeGrafter"/>
</dbReference>
<dbReference type="Gene3D" id="1.10.150.240">
    <property type="entry name" value="Putative phosphatase, domain 2"/>
    <property type="match status" value="1"/>
</dbReference>